<dbReference type="PANTHER" id="PTHR42859:SF2">
    <property type="entry name" value="FERREDOXIN"/>
    <property type="match status" value="1"/>
</dbReference>
<gene>
    <name evidence="10" type="ORF">METZ01_LOCUS6252</name>
</gene>
<dbReference type="EMBL" id="UINC01000331">
    <property type="protein sequence ID" value="SUZ53398.1"/>
    <property type="molecule type" value="Genomic_DNA"/>
</dbReference>
<dbReference type="GO" id="GO:0051539">
    <property type="term" value="F:4 iron, 4 sulfur cluster binding"/>
    <property type="evidence" value="ECO:0007669"/>
    <property type="project" value="UniProtKB-KW"/>
</dbReference>
<keyword evidence="3" id="KW-0813">Transport</keyword>
<sequence>MTYIIAEPCVSTCDTACVEVCPVDCIHGPDDKTGAGAEAKEPGFDPEGKQLYINPEECIDCGACEPECPVEAIFDESEIPEEWNKYIPLNYEYFGQEYSG</sequence>
<dbReference type="PANTHER" id="PTHR42859">
    <property type="entry name" value="OXIDOREDUCTASE"/>
    <property type="match status" value="1"/>
</dbReference>
<dbReference type="GO" id="GO:0046872">
    <property type="term" value="F:metal ion binding"/>
    <property type="evidence" value="ECO:0007669"/>
    <property type="project" value="UniProtKB-KW"/>
</dbReference>
<evidence type="ECO:0000256" key="7">
    <source>
        <dbReference type="ARBA" id="ARBA00023004"/>
    </source>
</evidence>
<dbReference type="Gene3D" id="3.30.70.20">
    <property type="match status" value="1"/>
</dbReference>
<dbReference type="Pfam" id="PF00037">
    <property type="entry name" value="Fer4"/>
    <property type="match status" value="1"/>
</dbReference>
<keyword evidence="8" id="KW-0411">Iron-sulfur</keyword>
<organism evidence="10">
    <name type="scientific">marine metagenome</name>
    <dbReference type="NCBI Taxonomy" id="408172"/>
    <lineage>
        <taxon>unclassified sequences</taxon>
        <taxon>metagenomes</taxon>
        <taxon>ecological metagenomes</taxon>
    </lineage>
</organism>
<feature type="domain" description="4Fe-4S ferredoxin-type" evidence="9">
    <location>
        <begin position="49"/>
        <end position="78"/>
    </location>
</feature>
<dbReference type="PRINTS" id="PR00354">
    <property type="entry name" value="7FE8SFRDOXIN"/>
</dbReference>
<evidence type="ECO:0000256" key="5">
    <source>
        <dbReference type="ARBA" id="ARBA00022723"/>
    </source>
</evidence>
<dbReference type="PROSITE" id="PS00198">
    <property type="entry name" value="4FE4S_FER_1"/>
    <property type="match status" value="1"/>
</dbReference>
<name>A0A381NHU0_9ZZZZ</name>
<evidence type="ECO:0000256" key="1">
    <source>
        <dbReference type="ARBA" id="ARBA00001927"/>
    </source>
</evidence>
<comment type="cofactor">
    <cofactor evidence="1">
        <name>[3Fe-4S] cluster</name>
        <dbReference type="ChEBI" id="CHEBI:21137"/>
    </cofactor>
</comment>
<evidence type="ECO:0000256" key="2">
    <source>
        <dbReference type="ARBA" id="ARBA00001966"/>
    </source>
</evidence>
<proteinExistence type="predicted"/>
<dbReference type="AlphaFoldDB" id="A0A381NHU0"/>
<evidence type="ECO:0000313" key="10">
    <source>
        <dbReference type="EMBL" id="SUZ53398.1"/>
    </source>
</evidence>
<dbReference type="InterPro" id="IPR050294">
    <property type="entry name" value="RnfB_subfamily"/>
</dbReference>
<evidence type="ECO:0000256" key="8">
    <source>
        <dbReference type="ARBA" id="ARBA00023014"/>
    </source>
</evidence>
<feature type="domain" description="4Fe-4S ferredoxin-type" evidence="9">
    <location>
        <begin position="1"/>
        <end position="31"/>
    </location>
</feature>
<reference evidence="10" key="1">
    <citation type="submission" date="2018-05" db="EMBL/GenBank/DDBJ databases">
        <authorList>
            <person name="Lanie J.A."/>
            <person name="Ng W.-L."/>
            <person name="Kazmierczak K.M."/>
            <person name="Andrzejewski T.M."/>
            <person name="Davidsen T.M."/>
            <person name="Wayne K.J."/>
            <person name="Tettelin H."/>
            <person name="Glass J.I."/>
            <person name="Rusch D."/>
            <person name="Podicherti R."/>
            <person name="Tsui H.-C.T."/>
            <person name="Winkler M.E."/>
        </authorList>
    </citation>
    <scope>NUCLEOTIDE SEQUENCE</scope>
</reference>
<evidence type="ECO:0000256" key="4">
    <source>
        <dbReference type="ARBA" id="ARBA00022485"/>
    </source>
</evidence>
<keyword evidence="5" id="KW-0479">Metal-binding</keyword>
<dbReference type="SUPFAM" id="SSF54862">
    <property type="entry name" value="4Fe-4S ferredoxins"/>
    <property type="match status" value="1"/>
</dbReference>
<accession>A0A381NHU0</accession>
<evidence type="ECO:0000256" key="3">
    <source>
        <dbReference type="ARBA" id="ARBA00022448"/>
    </source>
</evidence>
<dbReference type="InterPro" id="IPR017900">
    <property type="entry name" value="4Fe4S_Fe_S_CS"/>
</dbReference>
<dbReference type="GO" id="GO:0009055">
    <property type="term" value="F:electron transfer activity"/>
    <property type="evidence" value="ECO:0007669"/>
    <property type="project" value="InterPro"/>
</dbReference>
<keyword evidence="4" id="KW-0004">4Fe-4S</keyword>
<evidence type="ECO:0000256" key="6">
    <source>
        <dbReference type="ARBA" id="ARBA00022982"/>
    </source>
</evidence>
<evidence type="ECO:0000259" key="9">
    <source>
        <dbReference type="PROSITE" id="PS51379"/>
    </source>
</evidence>
<keyword evidence="7" id="KW-0408">Iron</keyword>
<dbReference type="InterPro" id="IPR000813">
    <property type="entry name" value="7Fe_ferredoxin"/>
</dbReference>
<protein>
    <recommendedName>
        <fullName evidence="9">4Fe-4S ferredoxin-type domain-containing protein</fullName>
    </recommendedName>
</protein>
<dbReference type="PROSITE" id="PS51379">
    <property type="entry name" value="4FE4S_FER_2"/>
    <property type="match status" value="2"/>
</dbReference>
<dbReference type="InterPro" id="IPR017896">
    <property type="entry name" value="4Fe4S_Fe-S-bd"/>
</dbReference>
<comment type="cofactor">
    <cofactor evidence="2">
        <name>[4Fe-4S] cluster</name>
        <dbReference type="ChEBI" id="CHEBI:49883"/>
    </cofactor>
</comment>
<keyword evidence="6" id="KW-0249">Electron transport</keyword>